<name>A0A0N9Y587_MYCFO</name>
<dbReference type="PANTHER" id="PTHR43223">
    <property type="entry name" value="ALKYL/ARYL-SULFATASE"/>
    <property type="match status" value="1"/>
</dbReference>
<accession>A0A0N9Y587</accession>
<dbReference type="PANTHER" id="PTHR43223:SF2">
    <property type="entry name" value="METALLO-BETA-LACTAMASE DOMAIN-CONTAINING PROTEIN"/>
    <property type="match status" value="1"/>
</dbReference>
<dbReference type="GO" id="GO:0046983">
    <property type="term" value="F:protein dimerization activity"/>
    <property type="evidence" value="ECO:0007669"/>
    <property type="project" value="InterPro"/>
</dbReference>
<dbReference type="SMART" id="SM00849">
    <property type="entry name" value="Lactamase_B"/>
    <property type="match status" value="1"/>
</dbReference>
<dbReference type="Pfam" id="PF14863">
    <property type="entry name" value="Alkyl_sulf_dimr"/>
    <property type="match status" value="1"/>
</dbReference>
<dbReference type="RefSeq" id="WP_054601112.1">
    <property type="nucleotide sequence ID" value="NZ_CP011269.1"/>
</dbReference>
<dbReference type="Pfam" id="PF00753">
    <property type="entry name" value="Lactamase_B"/>
    <property type="match status" value="1"/>
</dbReference>
<dbReference type="AlphaFoldDB" id="A0A0N9Y587"/>
<dbReference type="Proteomes" id="UP000057134">
    <property type="component" value="Chromosome"/>
</dbReference>
<dbReference type="SUPFAM" id="SSF56281">
    <property type="entry name" value="Metallo-hydrolase/oxidoreductase"/>
    <property type="match status" value="1"/>
</dbReference>
<dbReference type="PATRIC" id="fig|1766.6.peg.793"/>
<dbReference type="InterPro" id="IPR029228">
    <property type="entry name" value="Alkyl_sulf_dimr"/>
</dbReference>
<dbReference type="InterPro" id="IPR001279">
    <property type="entry name" value="Metallo-B-lactamas"/>
</dbReference>
<evidence type="ECO:0000313" key="2">
    <source>
        <dbReference type="EMBL" id="ALI24662.1"/>
    </source>
</evidence>
<protein>
    <submittedName>
        <fullName evidence="2">Alkyl sulfatase</fullName>
        <ecNumber evidence="2">3.1.6.-</ecNumber>
    </submittedName>
</protein>
<dbReference type="InterPro" id="IPR036866">
    <property type="entry name" value="RibonucZ/Hydroxyglut_hydro"/>
</dbReference>
<sequence>MTSYQPAYLSRPGADDIVGAGAPAAEVAPGIWLSPGLSNSYLLTTDAGRIVLNTGMGFEGPVHRSNYDAIDTAPIRYVILTQGHVDHVGGLDTVADSDSEIVAQANWETWRRDNDLLADFRARNSAFAWVDKVMDTIERTAARFGPPPPQSVPAPTIVVDDELVIELGGRRLELYATPGGETTDSMVVWLPQEGVCLCGNVFGALFGHIPNLVTMRGDRYRDALTVVESIERVRALGAETLLTGHFGPIVGKDRIEWELTRLRDAVMYLHDQTVAGMNAGKDVHTLMREVVLPPELEVGQGYGLVRWNVRAIWENYAGWFHHRSTAELYADAPGATEADLLELAGAAAVLGRARALRDAGEPVRAIRLAEMVHRAEPDDGEAKQVLIAAHQDLLQGSTNFWEAAWLREKIKELS</sequence>
<evidence type="ECO:0000259" key="1">
    <source>
        <dbReference type="SMART" id="SM00849"/>
    </source>
</evidence>
<feature type="domain" description="Metallo-beta-lactamase" evidence="1">
    <location>
        <begin position="37"/>
        <end position="245"/>
    </location>
</feature>
<keyword evidence="2" id="KW-0378">Hydrolase</keyword>
<dbReference type="InterPro" id="IPR052195">
    <property type="entry name" value="Bact_Alkyl/Aryl-Sulfatase"/>
</dbReference>
<dbReference type="Gene3D" id="3.60.15.30">
    <property type="entry name" value="Metallo-beta-lactamase domain"/>
    <property type="match status" value="1"/>
</dbReference>
<reference evidence="2 3" key="1">
    <citation type="journal article" date="2015" name="MBio">
        <title>Enzymatic Degradation of Phenazines Can Generate Energy and Protect Sensitive Organisms from Toxicity.</title>
        <authorList>
            <person name="Costa K.C."/>
            <person name="Bergkessel M."/>
            <person name="Saunders S."/>
            <person name="Korlach J."/>
            <person name="Newman D.K."/>
        </authorList>
    </citation>
    <scope>NUCLEOTIDE SEQUENCE [LARGE SCALE GENOMIC DNA]</scope>
    <source>
        <strain evidence="2 3">CT6</strain>
    </source>
</reference>
<dbReference type="KEGG" id="mft:XA26_08020"/>
<keyword evidence="3" id="KW-1185">Reference proteome</keyword>
<dbReference type="GO" id="GO:0016787">
    <property type="term" value="F:hydrolase activity"/>
    <property type="evidence" value="ECO:0007669"/>
    <property type="project" value="UniProtKB-KW"/>
</dbReference>
<dbReference type="EMBL" id="CP011269">
    <property type="protein sequence ID" value="ALI24662.1"/>
    <property type="molecule type" value="Genomic_DNA"/>
</dbReference>
<evidence type="ECO:0000313" key="3">
    <source>
        <dbReference type="Proteomes" id="UP000057134"/>
    </source>
</evidence>
<gene>
    <name evidence="2" type="ORF">XA26_08020</name>
</gene>
<proteinExistence type="predicted"/>
<dbReference type="EC" id="3.1.6.-" evidence="2"/>
<dbReference type="Gene3D" id="1.25.40.880">
    <property type="entry name" value="Alkyl sulfatase, dimerisation domain"/>
    <property type="match status" value="1"/>
</dbReference>
<dbReference type="InterPro" id="IPR038536">
    <property type="entry name" value="Alkyl/aryl-sulf_dimr_sf"/>
</dbReference>
<dbReference type="STRING" id="1766.XA26_08020"/>
<organism evidence="2 3">
    <name type="scientific">Mycolicibacterium fortuitum</name>
    <name type="common">Mycobacterium fortuitum</name>
    <dbReference type="NCBI Taxonomy" id="1766"/>
    <lineage>
        <taxon>Bacteria</taxon>
        <taxon>Bacillati</taxon>
        <taxon>Actinomycetota</taxon>
        <taxon>Actinomycetes</taxon>
        <taxon>Mycobacteriales</taxon>
        <taxon>Mycobacteriaceae</taxon>
        <taxon>Mycolicibacterium</taxon>
    </lineage>
</organism>